<dbReference type="PRINTS" id="PR01686">
    <property type="entry name" value="EP450ICYP2D"/>
</dbReference>
<comment type="catalytic activity">
    <reaction evidence="21">
        <text>N-[(5Z,8Z,11Z,14Z)-eicosatetraenoyl]-serotonin + reduced [NADPH--hemoprotein reductase] + O2 = 2-oxo-N-[(5Z,8Z,11Z,14Z)-eicosatetraenoyl]-serotonin + oxidized [NADPH--hemoprotein reductase] + H2O + H(+)</text>
        <dbReference type="Rhea" id="RHEA:50296"/>
        <dbReference type="Rhea" id="RHEA-COMP:11964"/>
        <dbReference type="Rhea" id="RHEA-COMP:11965"/>
        <dbReference type="ChEBI" id="CHEBI:15377"/>
        <dbReference type="ChEBI" id="CHEBI:15378"/>
        <dbReference type="ChEBI" id="CHEBI:15379"/>
        <dbReference type="ChEBI" id="CHEBI:57618"/>
        <dbReference type="ChEBI" id="CHEBI:58210"/>
        <dbReference type="ChEBI" id="CHEBI:132255"/>
        <dbReference type="ChEBI" id="CHEBI:132256"/>
    </reaction>
    <physiologicalReaction direction="left-to-right" evidence="21">
        <dbReference type="Rhea" id="RHEA:50297"/>
    </physiologicalReaction>
</comment>
<comment type="catalytic activity">
    <reaction evidence="20">
        <text>(5Z,8Z,11Z,14Z)-eicosatetraenoate + reduced [NADPH--hemoprotein reductase] + O2 = 20-hydroxy-(5Z,8Z,11Z,14Z)-eicosatetraenoate + oxidized [NADPH--hemoprotein reductase] + H2O + H(+)</text>
        <dbReference type="Rhea" id="RHEA:39755"/>
        <dbReference type="Rhea" id="RHEA-COMP:11964"/>
        <dbReference type="Rhea" id="RHEA-COMP:11965"/>
        <dbReference type="ChEBI" id="CHEBI:15377"/>
        <dbReference type="ChEBI" id="CHEBI:15378"/>
        <dbReference type="ChEBI" id="CHEBI:15379"/>
        <dbReference type="ChEBI" id="CHEBI:32395"/>
        <dbReference type="ChEBI" id="CHEBI:57618"/>
        <dbReference type="ChEBI" id="CHEBI:58210"/>
        <dbReference type="ChEBI" id="CHEBI:76624"/>
    </reaction>
    <physiologicalReaction direction="left-to-right" evidence="20">
        <dbReference type="Rhea" id="RHEA:39756"/>
    </physiologicalReaction>
</comment>
<dbReference type="InterPro" id="IPR008069">
    <property type="entry name" value="Cyt_P450_E_grp-I_CYP2D-like"/>
</dbReference>
<dbReference type="Proteomes" id="UP000189704">
    <property type="component" value="Unplaced"/>
</dbReference>
<dbReference type="CDD" id="cd20666">
    <property type="entry name" value="CYP2U1"/>
    <property type="match status" value="1"/>
</dbReference>
<comment type="function">
    <text evidence="26">Cytochromes P450 are a group of heme-thiolate monooxygenases. In liver microsomes, this enzyme is involved in an NADPH-dependent electron transport pathway. It oxidizes a variety of structurally unrelated compounds, including steroids, fatty acids, and xenobiotics.</text>
</comment>
<dbReference type="InterPro" id="IPR050182">
    <property type="entry name" value="Cytochrome_P450_fam2"/>
</dbReference>
<evidence type="ECO:0000256" key="4">
    <source>
        <dbReference type="ARBA" id="ARBA00004477"/>
    </source>
</evidence>
<evidence type="ECO:0000256" key="19">
    <source>
        <dbReference type="ARBA" id="ARBA00049206"/>
    </source>
</evidence>
<evidence type="ECO:0000256" key="24">
    <source>
        <dbReference type="PIRSR" id="PIRSR602401-1"/>
    </source>
</evidence>
<evidence type="ECO:0000256" key="10">
    <source>
        <dbReference type="ARBA" id="ARBA00022824"/>
    </source>
</evidence>
<dbReference type="OrthoDB" id="1844152at2759"/>
<evidence type="ECO:0000256" key="8">
    <source>
        <dbReference type="ARBA" id="ARBA00022723"/>
    </source>
</evidence>
<dbReference type="GeneID" id="103258322"/>
<keyword evidence="16" id="KW-0443">Lipid metabolism</keyword>
<evidence type="ECO:0000256" key="1">
    <source>
        <dbReference type="ARBA" id="ARBA00001971"/>
    </source>
</evidence>
<dbReference type="KEGG" id="csyr:103258322"/>
<protein>
    <recommendedName>
        <fullName evidence="26">Cytochrome P450</fullName>
        <ecNumber evidence="26">1.14.14.-</ecNumber>
    </recommendedName>
</protein>
<dbReference type="PANTHER" id="PTHR24300:SF364">
    <property type="entry name" value="CYTOCHROME P450 2U1"/>
    <property type="match status" value="1"/>
</dbReference>
<dbReference type="VGNC" id="VGNC:82896">
    <property type="gene designation" value="CYP2U1"/>
</dbReference>
<keyword evidence="17" id="KW-0496">Mitochondrion</keyword>
<keyword evidence="8 24" id="KW-0479">Metal-binding</keyword>
<evidence type="ECO:0000256" key="13">
    <source>
        <dbReference type="ARBA" id="ARBA00023002"/>
    </source>
</evidence>
<dbReference type="Pfam" id="PF00067">
    <property type="entry name" value="p450"/>
    <property type="match status" value="1"/>
</dbReference>
<keyword evidence="18" id="KW-0472">Membrane</keyword>
<dbReference type="CTD" id="113612"/>
<dbReference type="PRINTS" id="PR00385">
    <property type="entry name" value="P450"/>
</dbReference>
<dbReference type="GO" id="GO:0020037">
    <property type="term" value="F:heme binding"/>
    <property type="evidence" value="ECO:0007669"/>
    <property type="project" value="UniProtKB-UniRule"/>
</dbReference>
<evidence type="ECO:0000256" key="3">
    <source>
        <dbReference type="ARBA" id="ARBA00004448"/>
    </source>
</evidence>
<dbReference type="InterPro" id="IPR017972">
    <property type="entry name" value="Cyt_P450_CS"/>
</dbReference>
<comment type="function">
    <text evidence="23">A cytochrome P450 monooxygenase involved in the metabolism of arachidonic acid and its conjugates. Mechanistically, uses molecular oxygen inserting one oxygen atom into a substrate, and reducing the second into a water molecule, with two electrons provided by NADPH via cytochrome P450 reductase (CPR; NADPH-ferrihemoprotein reductase). Acts as an omega and omega-1 hydroxylase for arachidonic acid and possibly for other long chain fatty acids. May modulate the arachidonic acid signaling pathway and play a role in other fatty acid signaling processes. May down-regulate the biological activities of N-arachidonoyl-serotonin, an endocannabinoid that has anti-nociceptive effects through inhibition of fatty acid amide hydrolase FAAH, TRPV1 receptor and T-type calcium channels. Catalyzes C-2 oxidation of the indole ring of N-arachidonoyl-serotonin forming a less active product 2-oxo-N-arachidonoyl-serotonin.</text>
</comment>
<reference evidence="28" key="1">
    <citation type="submission" date="2025-08" db="UniProtKB">
        <authorList>
            <consortium name="RefSeq"/>
        </authorList>
    </citation>
    <scope>IDENTIFICATION</scope>
</reference>
<evidence type="ECO:0000256" key="25">
    <source>
        <dbReference type="RuleBase" id="RU000461"/>
    </source>
</evidence>
<evidence type="ECO:0000256" key="26">
    <source>
        <dbReference type="RuleBase" id="RU368047"/>
    </source>
</evidence>
<evidence type="ECO:0000256" key="20">
    <source>
        <dbReference type="ARBA" id="ARBA00051320"/>
    </source>
</evidence>
<evidence type="ECO:0000256" key="5">
    <source>
        <dbReference type="ARBA" id="ARBA00010617"/>
    </source>
</evidence>
<comment type="similarity">
    <text evidence="5 25">Belongs to the cytochrome P450 family.</text>
</comment>
<proteinExistence type="inferred from homology"/>
<evidence type="ECO:0000256" key="16">
    <source>
        <dbReference type="ARBA" id="ARBA00023098"/>
    </source>
</evidence>
<comment type="catalytic activity">
    <reaction evidence="19">
        <text>(5Z,8Z,11Z,14Z)-eicosatetraenoate + reduced [NADPH--hemoprotein reductase] + O2 = 19-hydroxy-(5Z,8Z,11Z,14Z)-eicosatetraenoate + oxidized [NADPH--hemoprotein reductase] + H2O + H(+)</text>
        <dbReference type="Rhea" id="RHEA:39759"/>
        <dbReference type="Rhea" id="RHEA-COMP:11964"/>
        <dbReference type="Rhea" id="RHEA-COMP:11965"/>
        <dbReference type="ChEBI" id="CHEBI:15377"/>
        <dbReference type="ChEBI" id="CHEBI:15378"/>
        <dbReference type="ChEBI" id="CHEBI:15379"/>
        <dbReference type="ChEBI" id="CHEBI:32395"/>
        <dbReference type="ChEBI" id="CHEBI:57618"/>
        <dbReference type="ChEBI" id="CHEBI:58210"/>
        <dbReference type="ChEBI" id="CHEBI:76627"/>
    </reaction>
    <physiologicalReaction direction="left-to-right" evidence="19">
        <dbReference type="Rhea" id="RHEA:39760"/>
    </physiologicalReaction>
</comment>
<dbReference type="STRING" id="1868482.ENSTSYP00000008216"/>
<dbReference type="InterPro" id="IPR002401">
    <property type="entry name" value="Cyt_P450_E_grp-I"/>
</dbReference>
<evidence type="ECO:0000256" key="9">
    <source>
        <dbReference type="ARBA" id="ARBA00022792"/>
    </source>
</evidence>
<evidence type="ECO:0000313" key="28">
    <source>
        <dbReference type="RefSeq" id="XP_008054185.1"/>
    </source>
</evidence>
<organism evidence="27 28">
    <name type="scientific">Carlito syrichta</name>
    <name type="common">Philippine tarsier</name>
    <name type="synonym">Tarsius syrichta</name>
    <dbReference type="NCBI Taxonomy" id="1868482"/>
    <lineage>
        <taxon>Eukaryota</taxon>
        <taxon>Metazoa</taxon>
        <taxon>Chordata</taxon>
        <taxon>Craniata</taxon>
        <taxon>Vertebrata</taxon>
        <taxon>Euteleostomi</taxon>
        <taxon>Mammalia</taxon>
        <taxon>Eutheria</taxon>
        <taxon>Euarchontoglires</taxon>
        <taxon>Primates</taxon>
        <taxon>Haplorrhini</taxon>
        <taxon>Tarsiiformes</taxon>
        <taxon>Tarsiidae</taxon>
        <taxon>Carlito</taxon>
    </lineage>
</organism>
<dbReference type="GO" id="GO:0008395">
    <property type="term" value="F:steroid hydroxylase activity"/>
    <property type="evidence" value="ECO:0007669"/>
    <property type="project" value="TreeGrafter"/>
</dbReference>
<dbReference type="GO" id="GO:0006805">
    <property type="term" value="P:xenobiotic metabolic process"/>
    <property type="evidence" value="ECO:0007669"/>
    <property type="project" value="TreeGrafter"/>
</dbReference>
<dbReference type="RefSeq" id="XP_008054185.1">
    <property type="nucleotide sequence ID" value="XM_008055994.2"/>
</dbReference>
<evidence type="ECO:0000256" key="17">
    <source>
        <dbReference type="ARBA" id="ARBA00023128"/>
    </source>
</evidence>
<evidence type="ECO:0000256" key="11">
    <source>
        <dbReference type="ARBA" id="ARBA00022848"/>
    </source>
</evidence>
<dbReference type="SUPFAM" id="SSF48264">
    <property type="entry name" value="Cytochrome P450"/>
    <property type="match status" value="1"/>
</dbReference>
<keyword evidence="12" id="KW-1133">Transmembrane helix</keyword>
<comment type="subcellular location">
    <subcellularLocation>
        <location evidence="4 26">Endoplasmic reticulum membrane</location>
        <topology evidence="4">Multi-pass membrane protein</topology>
    </subcellularLocation>
    <subcellularLocation>
        <location evidence="2 26">Microsome membrane</location>
        <topology evidence="2">Multi-pass membrane protein</topology>
    </subcellularLocation>
    <subcellularLocation>
        <location evidence="3">Mitochondrion inner membrane</location>
        <topology evidence="3">Multi-pass membrane protein</topology>
    </subcellularLocation>
</comment>
<accession>A0A1U7T8R1</accession>
<dbReference type="PANTHER" id="PTHR24300">
    <property type="entry name" value="CYTOCHROME P450 508A4-RELATED"/>
    <property type="match status" value="1"/>
</dbReference>
<evidence type="ECO:0000256" key="2">
    <source>
        <dbReference type="ARBA" id="ARBA00004154"/>
    </source>
</evidence>
<keyword evidence="10" id="KW-0256">Endoplasmic reticulum</keyword>
<dbReference type="GO" id="GO:0005506">
    <property type="term" value="F:iron ion binding"/>
    <property type="evidence" value="ECO:0007669"/>
    <property type="project" value="UniProtKB-UniRule"/>
</dbReference>
<keyword evidence="27" id="KW-1185">Reference proteome</keyword>
<evidence type="ECO:0000313" key="27">
    <source>
        <dbReference type="Proteomes" id="UP000189704"/>
    </source>
</evidence>
<gene>
    <name evidence="29" type="primary">CYP2U1</name>
    <name evidence="28" type="synonym">LOC103258322</name>
</gene>
<dbReference type="OMA" id="EPCIQQG"/>
<evidence type="ECO:0000313" key="29">
    <source>
        <dbReference type="VGNC" id="VGNC:82896"/>
    </source>
</evidence>
<evidence type="ECO:0000256" key="21">
    <source>
        <dbReference type="ARBA" id="ARBA00052159"/>
    </source>
</evidence>
<comment type="cofactor">
    <cofactor evidence="1 24 26">
        <name>heme</name>
        <dbReference type="ChEBI" id="CHEBI:30413"/>
    </cofactor>
</comment>
<dbReference type="PROSITE" id="PS00086">
    <property type="entry name" value="CYTOCHROME_P450"/>
    <property type="match status" value="1"/>
</dbReference>
<keyword evidence="9" id="KW-0999">Mitochondrion inner membrane</keyword>
<dbReference type="GO" id="GO:0097267">
    <property type="term" value="P:omega-hydroxylase P450 pathway"/>
    <property type="evidence" value="ECO:0007669"/>
    <property type="project" value="Ensembl"/>
</dbReference>
<name>A0A1U7T8R1_CARSF</name>
<evidence type="ECO:0000256" key="12">
    <source>
        <dbReference type="ARBA" id="ARBA00022989"/>
    </source>
</evidence>
<evidence type="ECO:0000256" key="22">
    <source>
        <dbReference type="ARBA" id="ARBA00052378"/>
    </source>
</evidence>
<keyword evidence="15 25" id="KW-0503">Monooxygenase</keyword>
<keyword evidence="11" id="KW-0492">Microsome</keyword>
<dbReference type="PRINTS" id="PR00463">
    <property type="entry name" value="EP450I"/>
</dbReference>
<evidence type="ECO:0000256" key="7">
    <source>
        <dbReference type="ARBA" id="ARBA00022692"/>
    </source>
</evidence>
<dbReference type="GO" id="GO:0052869">
    <property type="term" value="F:arachidonate omega-hydroxylase activity"/>
    <property type="evidence" value="ECO:0007669"/>
    <property type="project" value="Ensembl"/>
</dbReference>
<evidence type="ECO:0000256" key="14">
    <source>
        <dbReference type="ARBA" id="ARBA00023004"/>
    </source>
</evidence>
<evidence type="ECO:0000256" key="23">
    <source>
        <dbReference type="ARBA" id="ARBA00058812"/>
    </source>
</evidence>
<dbReference type="GO" id="GO:0102033">
    <property type="term" value="F:long-chain fatty acid omega-hydroxylase activity"/>
    <property type="evidence" value="ECO:0007669"/>
    <property type="project" value="UniProtKB-EC"/>
</dbReference>
<dbReference type="InterPro" id="IPR036396">
    <property type="entry name" value="Cyt_P450_sf"/>
</dbReference>
<evidence type="ECO:0000256" key="18">
    <source>
        <dbReference type="ARBA" id="ARBA00023136"/>
    </source>
</evidence>
<dbReference type="AlphaFoldDB" id="A0A1U7T8R1"/>
<evidence type="ECO:0000256" key="15">
    <source>
        <dbReference type="ARBA" id="ARBA00023033"/>
    </source>
</evidence>
<dbReference type="Gene3D" id="1.10.630.10">
    <property type="entry name" value="Cytochrome P450"/>
    <property type="match status" value="1"/>
</dbReference>
<keyword evidence="14 24" id="KW-0408">Iron</keyword>
<dbReference type="InterPro" id="IPR001128">
    <property type="entry name" value="Cyt_P450"/>
</dbReference>
<keyword evidence="7" id="KW-0812">Transmembrane</keyword>
<dbReference type="EC" id="1.14.14.-" evidence="26"/>
<keyword evidence="13 25" id="KW-0560">Oxidoreductase</keyword>
<evidence type="ECO:0000256" key="6">
    <source>
        <dbReference type="ARBA" id="ARBA00022617"/>
    </source>
</evidence>
<dbReference type="GO" id="GO:0005743">
    <property type="term" value="C:mitochondrial inner membrane"/>
    <property type="evidence" value="ECO:0007669"/>
    <property type="project" value="UniProtKB-SubCell"/>
</dbReference>
<comment type="catalytic activity">
    <reaction evidence="22">
        <text>an omega-methyl-long-chain fatty acid + reduced [NADPH--hemoprotein reductase] + O2 = an omega-hydroxy-long-chain fatty acid + oxidized [NADPH--hemoprotein reductase] + H2O + H(+)</text>
        <dbReference type="Rhea" id="RHEA:56748"/>
        <dbReference type="Rhea" id="RHEA-COMP:11964"/>
        <dbReference type="Rhea" id="RHEA-COMP:11965"/>
        <dbReference type="ChEBI" id="CHEBI:15377"/>
        <dbReference type="ChEBI" id="CHEBI:15378"/>
        <dbReference type="ChEBI" id="CHEBI:15379"/>
        <dbReference type="ChEBI" id="CHEBI:57618"/>
        <dbReference type="ChEBI" id="CHEBI:58210"/>
        <dbReference type="ChEBI" id="CHEBI:140991"/>
        <dbReference type="ChEBI" id="CHEBI:140992"/>
        <dbReference type="EC" id="1.14.14.80"/>
    </reaction>
    <physiologicalReaction direction="left-to-right" evidence="22">
        <dbReference type="Rhea" id="RHEA:56749"/>
    </physiologicalReaction>
</comment>
<sequence length="544" mass="62358">MSSPGPRQPPAEVSAWPVPLLRAPPGLRRLEPSGGALLLCAVVALLAWRWLRRHRARGIPPGPTPWPLVGNFGYVLLPPFLQRHSWLKRRARATGLDPATVGPQVLLADLARVYGNIFSFFIGHYLVVVLNDFHSVREALVQQSEVFSDRPRVPLISIVTKEKGVVFAHYGPVWRQQRKFSHSTLRHFGLGKLSLEPKIIEEFKYVKEEMQKHGKDPFCPFPLVSNAVSNIICSLCFGQRFDYTNSEFKKMLNFMSRGLEICLNSQVLLVNICSWLYYLPFGPFKELRQIEKDITSFLKKIIKDHQESLDRENPQDFIDMYLLHMEEERKNNNSSSFNEEYLFYIIGDLFIAGTDTTTNSLLWCLLYMSLNPDVQEKVHEEIERVIGPNRTPSLTDKAQMPYTEATIMEVQRLTVVVPLAIPHMTSEKTVLQGYTIPKGTLILANLWSVHRDPAIWEKPEDFYPNRFLDDQGQLIKKETFIPFGIGKRVCMGEQLAKMELFLMFVSLMQSFTFALPKESKKPILTGRFGLTLAPHPFNIIISKR</sequence>
<dbReference type="FunFam" id="1.10.630.10:FF:000017">
    <property type="entry name" value="cytochrome P450 2U1 isoform X1"/>
    <property type="match status" value="1"/>
</dbReference>
<keyword evidence="6 24" id="KW-0349">Heme</keyword>
<feature type="binding site" description="axial binding residue" evidence="24">
    <location>
        <position position="490"/>
    </location>
    <ligand>
        <name>heme</name>
        <dbReference type="ChEBI" id="CHEBI:30413"/>
    </ligand>
    <ligandPart>
        <name>Fe</name>
        <dbReference type="ChEBI" id="CHEBI:18248"/>
    </ligandPart>
</feature>
<dbReference type="GO" id="GO:0005789">
    <property type="term" value="C:endoplasmic reticulum membrane"/>
    <property type="evidence" value="ECO:0007669"/>
    <property type="project" value="UniProtKB-SubCell"/>
</dbReference>